<name>A0A0F9QY46_9ZZZZ</name>
<evidence type="ECO:0000313" key="3">
    <source>
        <dbReference type="EMBL" id="KKN47419.1"/>
    </source>
</evidence>
<feature type="transmembrane region" description="Helical" evidence="2">
    <location>
        <begin position="107"/>
        <end position="127"/>
    </location>
</feature>
<evidence type="ECO:0000256" key="2">
    <source>
        <dbReference type="SAM" id="Phobius"/>
    </source>
</evidence>
<protein>
    <submittedName>
        <fullName evidence="3">Uncharacterized protein</fullName>
    </submittedName>
</protein>
<accession>A0A0F9QY46</accession>
<organism evidence="3">
    <name type="scientific">marine sediment metagenome</name>
    <dbReference type="NCBI Taxonomy" id="412755"/>
    <lineage>
        <taxon>unclassified sequences</taxon>
        <taxon>metagenomes</taxon>
        <taxon>ecological metagenomes</taxon>
    </lineage>
</organism>
<feature type="region of interest" description="Disordered" evidence="1">
    <location>
        <begin position="1"/>
        <end position="42"/>
    </location>
</feature>
<keyword evidence="2" id="KW-0472">Membrane</keyword>
<reference evidence="3" key="1">
    <citation type="journal article" date="2015" name="Nature">
        <title>Complex archaea that bridge the gap between prokaryotes and eukaryotes.</title>
        <authorList>
            <person name="Spang A."/>
            <person name="Saw J.H."/>
            <person name="Jorgensen S.L."/>
            <person name="Zaremba-Niedzwiedzka K."/>
            <person name="Martijn J."/>
            <person name="Lind A.E."/>
            <person name="van Eijk R."/>
            <person name="Schleper C."/>
            <person name="Guy L."/>
            <person name="Ettema T.J."/>
        </authorList>
    </citation>
    <scope>NUCLEOTIDE SEQUENCE</scope>
</reference>
<proteinExistence type="predicted"/>
<comment type="caution">
    <text evidence="3">The sequence shown here is derived from an EMBL/GenBank/DDBJ whole genome shotgun (WGS) entry which is preliminary data.</text>
</comment>
<dbReference type="AlphaFoldDB" id="A0A0F9QY46"/>
<keyword evidence="2" id="KW-0812">Transmembrane</keyword>
<dbReference type="EMBL" id="LAZR01001278">
    <property type="protein sequence ID" value="KKN47419.1"/>
    <property type="molecule type" value="Genomic_DNA"/>
</dbReference>
<sequence>MGKYEGADGWLYDDSVDGPSRYQASENVQKPAPKKDPPRKLNSCPNCSLGFSWRREEGYCTSCGWGKPKKPKSKDDGGACCAFLATAIGIPLVSMGMGYGAGGFGGLLVGLGLGCAVPIVVLVLAAASPKKKK</sequence>
<feature type="transmembrane region" description="Helical" evidence="2">
    <location>
        <begin position="77"/>
        <end position="101"/>
    </location>
</feature>
<evidence type="ECO:0000256" key="1">
    <source>
        <dbReference type="SAM" id="MobiDB-lite"/>
    </source>
</evidence>
<keyword evidence="2" id="KW-1133">Transmembrane helix</keyword>
<gene>
    <name evidence="3" type="ORF">LCGC14_0663320</name>
</gene>